<feature type="compositionally biased region" description="Polar residues" evidence="1">
    <location>
        <begin position="560"/>
        <end position="569"/>
    </location>
</feature>
<reference evidence="3 4" key="1">
    <citation type="journal article" date="2015" name="Biotechnol. Biofuels">
        <title>Enhanced degradation of softwood versus hardwood by the white-rot fungus Pycnoporus coccineus.</title>
        <authorList>
            <person name="Couturier M."/>
            <person name="Navarro D."/>
            <person name="Chevret D."/>
            <person name="Henrissat B."/>
            <person name="Piumi F."/>
            <person name="Ruiz-Duenas F.J."/>
            <person name="Martinez A.T."/>
            <person name="Grigoriev I.V."/>
            <person name="Riley R."/>
            <person name="Lipzen A."/>
            <person name="Berrin J.G."/>
            <person name="Master E.R."/>
            <person name="Rosso M.N."/>
        </authorList>
    </citation>
    <scope>NUCLEOTIDE SEQUENCE [LARGE SCALE GENOMIC DNA]</scope>
    <source>
        <strain evidence="3 4">BRFM310</strain>
    </source>
</reference>
<keyword evidence="2" id="KW-1133">Transmembrane helix</keyword>
<evidence type="ECO:0000313" key="4">
    <source>
        <dbReference type="Proteomes" id="UP000193067"/>
    </source>
</evidence>
<feature type="compositionally biased region" description="Pro residues" evidence="1">
    <location>
        <begin position="1"/>
        <end position="21"/>
    </location>
</feature>
<feature type="transmembrane region" description="Helical" evidence="2">
    <location>
        <begin position="202"/>
        <end position="223"/>
    </location>
</feature>
<dbReference type="Proteomes" id="UP000193067">
    <property type="component" value="Unassembled WGS sequence"/>
</dbReference>
<name>A0A1Y2I8H1_TRAC3</name>
<feature type="region of interest" description="Disordered" evidence="1">
    <location>
        <begin position="1"/>
        <end position="36"/>
    </location>
</feature>
<dbReference type="EMBL" id="KZ084151">
    <property type="protein sequence ID" value="OSC97427.1"/>
    <property type="molecule type" value="Genomic_DNA"/>
</dbReference>
<feature type="compositionally biased region" description="Low complexity" evidence="1">
    <location>
        <begin position="513"/>
        <end position="558"/>
    </location>
</feature>
<feature type="compositionally biased region" description="Basic and acidic residues" evidence="1">
    <location>
        <begin position="463"/>
        <end position="482"/>
    </location>
</feature>
<keyword evidence="4" id="KW-1185">Reference proteome</keyword>
<feature type="compositionally biased region" description="Low complexity" evidence="1">
    <location>
        <begin position="607"/>
        <end position="617"/>
    </location>
</feature>
<feature type="region of interest" description="Disordered" evidence="1">
    <location>
        <begin position="510"/>
        <end position="634"/>
    </location>
</feature>
<dbReference type="OrthoDB" id="2576311at2759"/>
<dbReference type="AlphaFoldDB" id="A0A1Y2I8H1"/>
<feature type="region of interest" description="Disordered" evidence="1">
    <location>
        <begin position="411"/>
        <end position="492"/>
    </location>
</feature>
<gene>
    <name evidence="3" type="ORF">PYCCODRAFT_1471835</name>
</gene>
<evidence type="ECO:0000256" key="2">
    <source>
        <dbReference type="SAM" id="Phobius"/>
    </source>
</evidence>
<keyword evidence="2" id="KW-0812">Transmembrane</keyword>
<sequence>MASSSAPPPPPTLPSSIPTPSPIHVHNSPSQSLREPKMCRVQYASTSPLLPMSSSNVRPAYALSLLLALAGLAAADPNSECRDGLSMLNNKAGQSPCAVKAQLEKAYSSDVGQCTCNTVTYNIGAACAACHGDSIPNWAAWADDNDCGSNPLQFPSHMTLSQDTIPGWAYQELSSSNDFNLTAAIVTSDDPGPSRTALAAQVAVPIATGVGVALIAILSFYLYQRRKWARHQHPRDRRMKTLPQLPGSGDTPWRPWRLVYSYWPSARSRRLRPSKKDSDWAIDADEDEDTKWLGHASRGSQGQNLNMHMHMNSSTYVDPYALTQEPEPLEPDADVPHTSAHIPETSSSSLLPRARPRARPEMQVEMPPPVRAPTIVERIVNSVLPGRNALRKSPTYELKYVSPSSAGPQFQIDDAAAAPGTGAGTGAGAGLSGPASGSRSGRHDRDAEAGPSAGASVNANGDAAREARRSREEVAERSDFRPQRTGTASSVLLISRDGRDFSLDDTMTIAAATPTPTGSGSPRSPSTSHHQPPSAYSPYSPYTPTGSGTGTGSWLPSPHRANTASTSSGAYPFELRRDPDLASPGARSWAPRFPAPPQTFGGGAGAGASPALRAFAEPMERPPAYEPPRERSGS</sequence>
<protein>
    <submittedName>
        <fullName evidence="3">Uncharacterized protein</fullName>
    </submittedName>
</protein>
<evidence type="ECO:0000313" key="3">
    <source>
        <dbReference type="EMBL" id="OSC97427.1"/>
    </source>
</evidence>
<feature type="region of interest" description="Disordered" evidence="1">
    <location>
        <begin position="325"/>
        <end position="362"/>
    </location>
</feature>
<keyword evidence="2" id="KW-0472">Membrane</keyword>
<evidence type="ECO:0000256" key="1">
    <source>
        <dbReference type="SAM" id="MobiDB-lite"/>
    </source>
</evidence>
<organism evidence="3 4">
    <name type="scientific">Trametes coccinea (strain BRFM310)</name>
    <name type="common">Pycnoporus coccineus</name>
    <dbReference type="NCBI Taxonomy" id="1353009"/>
    <lineage>
        <taxon>Eukaryota</taxon>
        <taxon>Fungi</taxon>
        <taxon>Dikarya</taxon>
        <taxon>Basidiomycota</taxon>
        <taxon>Agaricomycotina</taxon>
        <taxon>Agaricomycetes</taxon>
        <taxon>Polyporales</taxon>
        <taxon>Polyporaceae</taxon>
        <taxon>Trametes</taxon>
    </lineage>
</organism>
<accession>A0A1Y2I8H1</accession>
<feature type="compositionally biased region" description="Gly residues" evidence="1">
    <location>
        <begin position="421"/>
        <end position="431"/>
    </location>
</feature>
<proteinExistence type="predicted"/>